<protein>
    <submittedName>
        <fullName evidence="6">G protein-coupled receptor</fullName>
    </submittedName>
</protein>
<name>A0A2A6C8V2_PRIPA</name>
<reference evidence="6" key="2">
    <citation type="submission" date="2022-06" db="UniProtKB">
        <authorList>
            <consortium name="EnsemblMetazoa"/>
        </authorList>
    </citation>
    <scope>IDENTIFICATION</scope>
    <source>
        <strain evidence="6">PS312</strain>
    </source>
</reference>
<keyword evidence="7" id="KW-1185">Reference proteome</keyword>
<comment type="similarity">
    <text evidence="2">Belongs to the nematode receptor-like protein srd family.</text>
</comment>
<dbReference type="Pfam" id="PF03564">
    <property type="entry name" value="DUF1759"/>
    <property type="match status" value="1"/>
</dbReference>
<evidence type="ECO:0000256" key="2">
    <source>
        <dbReference type="ARBA" id="ARBA00009166"/>
    </source>
</evidence>
<organism evidence="6 7">
    <name type="scientific">Pristionchus pacificus</name>
    <name type="common">Parasitic nematode worm</name>
    <dbReference type="NCBI Taxonomy" id="54126"/>
    <lineage>
        <taxon>Eukaryota</taxon>
        <taxon>Metazoa</taxon>
        <taxon>Ecdysozoa</taxon>
        <taxon>Nematoda</taxon>
        <taxon>Chromadorea</taxon>
        <taxon>Rhabditida</taxon>
        <taxon>Rhabditina</taxon>
        <taxon>Diplogasteromorpha</taxon>
        <taxon>Diplogasteroidea</taxon>
        <taxon>Neodiplogasteridae</taxon>
        <taxon>Pristionchus</taxon>
    </lineage>
</organism>
<proteinExistence type="inferred from homology"/>
<evidence type="ECO:0000256" key="3">
    <source>
        <dbReference type="ARBA" id="ARBA00022692"/>
    </source>
</evidence>
<dbReference type="GO" id="GO:0016020">
    <property type="term" value="C:membrane"/>
    <property type="evidence" value="ECO:0007669"/>
    <property type="project" value="UniProtKB-SubCell"/>
</dbReference>
<dbReference type="Pfam" id="PF10317">
    <property type="entry name" value="7TM_GPCR_Srd"/>
    <property type="match status" value="2"/>
</dbReference>
<dbReference type="InterPro" id="IPR019421">
    <property type="entry name" value="7TM_GPCR_serpentine_rcpt_Srd"/>
</dbReference>
<keyword evidence="5" id="KW-0472">Membrane</keyword>
<dbReference type="Proteomes" id="UP000005239">
    <property type="component" value="Unassembled WGS sequence"/>
</dbReference>
<accession>A0A8R1UL12</accession>
<dbReference type="PANTHER" id="PTHR22945:SF40">
    <property type="entry name" value="SERPENTINE RECEPTOR, CLASS D (DELTA)-RELATED"/>
    <property type="match status" value="1"/>
</dbReference>
<dbReference type="OrthoDB" id="5840675at2759"/>
<keyword evidence="3" id="KW-0812">Transmembrane</keyword>
<gene>
    <name evidence="6" type="primary">WBGene00273019</name>
</gene>
<evidence type="ECO:0000256" key="5">
    <source>
        <dbReference type="ARBA" id="ARBA00023136"/>
    </source>
</evidence>
<evidence type="ECO:0000313" key="7">
    <source>
        <dbReference type="Proteomes" id="UP000005239"/>
    </source>
</evidence>
<dbReference type="EnsemblMetazoa" id="PPA34650.1">
    <property type="protein sequence ID" value="PPA34650.1"/>
    <property type="gene ID" value="WBGene00273019"/>
</dbReference>
<comment type="subcellular location">
    <subcellularLocation>
        <location evidence="1">Membrane</location>
        <topology evidence="1">Multi-pass membrane protein</topology>
    </subcellularLocation>
</comment>
<dbReference type="AlphaFoldDB" id="A0A2A6C8V2"/>
<evidence type="ECO:0000256" key="4">
    <source>
        <dbReference type="ARBA" id="ARBA00022989"/>
    </source>
</evidence>
<dbReference type="InterPro" id="IPR005312">
    <property type="entry name" value="DUF1759"/>
</dbReference>
<keyword evidence="4" id="KW-1133">Transmembrane helix</keyword>
<sequence length="840" mass="95411">MTSSFQPTYARLCALHSEAKQTLADFYSVVDKLTRRVEQMAIETEDQRKDKKKEIDIFQQFMQQEDEELDFDQYMNMIHPRSHLSNHEKLVYLRNALKGAALRTIEGIPISNDRLDETIDLLKEVFGQSNRTNTILINQMLSIRPKSQSLEDQLECTQRFMNKVYQLNDKSVVDNFPLIHQIASTIHSKHLEKMFKQQPSTMTEALRIIETDLLERIQISNLNPPCVYCGTHAYSDCPTITSIADRKAILKEKRLCFNIHTVTSSQPSHPLPRLYTSPATLQNPKTNGLLSIEAIVMNSIITTPMNLHPLSVEDYAVVQSHCGNVPHLTEFSITSPDLLISVTVTSVILAGSNEVNLSSGYKLILSSLGSIIIGEKKSHQINSNRSIPKQSILTSLIRDVPFETRVAQYLSVDEAARDYSTTDAEARAESNHNVEQHFHDTVQKVGDQYQVQYYLKPESVDLPTNSELAYKMFLEPLHLIFVLIGVNANALLIVCIIFASPVHIKEYSIILLNSAINDLIADVSDVLTWQRIVFSGTSWANLSFGPCLAINRDLCRVLTQFLVISLLHSQILMLSSASPLKDVQEFVRNTYPFRSVETDHRVLTGFLSILQPRSAVMLGYFAVVPIPLYCYIIHARQKTPLAAHSSKEKKEGDCQFWFPLRREFGFVIGDAESSRTSLKWNLRKPGKRRAIPLYHFGMNYSIKQLRMMNKDKPVTSVLSIFSMRSINLQLIERIVFRSSPHVRILYKRLIEALTYHALLPSAIIIAVILFVVMSLLGYDHFELQEMVYLSAAVPSILNPIFAIYLIGPYRRFVTRFFMLTPGMKISTTSTGNGLDPTSFR</sequence>
<accession>A0A2A6C8V2</accession>
<dbReference type="PANTHER" id="PTHR22945">
    <property type="entry name" value="SERPENTINE RECEPTOR, CLASS D DELTA"/>
    <property type="match status" value="1"/>
</dbReference>
<dbReference type="InterPro" id="IPR050920">
    <property type="entry name" value="Nematode_rcpt-like_delta"/>
</dbReference>
<evidence type="ECO:0000256" key="1">
    <source>
        <dbReference type="ARBA" id="ARBA00004141"/>
    </source>
</evidence>
<reference evidence="7" key="1">
    <citation type="journal article" date="2008" name="Nat. Genet.">
        <title>The Pristionchus pacificus genome provides a unique perspective on nematode lifestyle and parasitism.</title>
        <authorList>
            <person name="Dieterich C."/>
            <person name="Clifton S.W."/>
            <person name="Schuster L.N."/>
            <person name="Chinwalla A."/>
            <person name="Delehaunty K."/>
            <person name="Dinkelacker I."/>
            <person name="Fulton L."/>
            <person name="Fulton R."/>
            <person name="Godfrey J."/>
            <person name="Minx P."/>
            <person name="Mitreva M."/>
            <person name="Roeseler W."/>
            <person name="Tian H."/>
            <person name="Witte H."/>
            <person name="Yang S.P."/>
            <person name="Wilson R.K."/>
            <person name="Sommer R.J."/>
        </authorList>
    </citation>
    <scope>NUCLEOTIDE SEQUENCE [LARGE SCALE GENOMIC DNA]</scope>
    <source>
        <strain evidence="7">PS312</strain>
    </source>
</reference>
<evidence type="ECO:0000313" key="6">
    <source>
        <dbReference type="EnsemblMetazoa" id="PPA34650.1"/>
    </source>
</evidence>